<dbReference type="Gene3D" id="1.25.10.10">
    <property type="entry name" value="Leucine-rich Repeat Variant"/>
    <property type="match status" value="1"/>
</dbReference>
<dbReference type="InterPro" id="IPR011989">
    <property type="entry name" value="ARM-like"/>
</dbReference>
<dbReference type="GO" id="GO:2001006">
    <property type="term" value="P:regulation of cellulose biosynthetic process"/>
    <property type="evidence" value="ECO:0007669"/>
    <property type="project" value="InterPro"/>
</dbReference>
<feature type="non-terminal residue" evidence="1">
    <location>
        <position position="1"/>
    </location>
</feature>
<comment type="caution">
    <text evidence="1">The sequence shown here is derived from an EMBL/GenBank/DDBJ whole genome shotgun (WGS) entry which is preliminary data.</text>
</comment>
<protein>
    <submittedName>
        <fullName evidence="1">Uncharacterized protein</fullName>
    </submittedName>
</protein>
<dbReference type="SUPFAM" id="SSF48371">
    <property type="entry name" value="ARM repeat"/>
    <property type="match status" value="1"/>
</dbReference>
<dbReference type="InterPro" id="IPR016024">
    <property type="entry name" value="ARM-type_fold"/>
</dbReference>
<dbReference type="GO" id="GO:0051211">
    <property type="term" value="P:anisotropic cell growth"/>
    <property type="evidence" value="ECO:0007669"/>
    <property type="project" value="InterPro"/>
</dbReference>
<dbReference type="InterPro" id="IPR044297">
    <property type="entry name" value="CSI1/2/3"/>
</dbReference>
<dbReference type="Proteomes" id="UP000824469">
    <property type="component" value="Unassembled WGS sequence"/>
</dbReference>
<evidence type="ECO:0000313" key="1">
    <source>
        <dbReference type="EMBL" id="KAH9290723.1"/>
    </source>
</evidence>
<dbReference type="OMA" id="PDACQME"/>
<dbReference type="AlphaFoldDB" id="A0AA38F5T2"/>
<name>A0AA38F5T2_TAXCH</name>
<sequence>AIEVLTEKLTNFSPDACQMELEDGGGTWVCALLLAILFQDRDVIRAGATMRAIPSLANLLRSDEAIDRYFAAQALASLVCNGSRGTLLAVGNSGAAGGLISLLGYVELNISTLGALAEEFSLAHNPVQ</sequence>
<reference evidence="1 2" key="1">
    <citation type="journal article" date="2021" name="Nat. Plants">
        <title>The Taxus genome provides insights into paclitaxel biosynthesis.</title>
        <authorList>
            <person name="Xiong X."/>
            <person name="Gou J."/>
            <person name="Liao Q."/>
            <person name="Li Y."/>
            <person name="Zhou Q."/>
            <person name="Bi G."/>
            <person name="Li C."/>
            <person name="Du R."/>
            <person name="Wang X."/>
            <person name="Sun T."/>
            <person name="Guo L."/>
            <person name="Liang H."/>
            <person name="Lu P."/>
            <person name="Wu Y."/>
            <person name="Zhang Z."/>
            <person name="Ro D.K."/>
            <person name="Shang Y."/>
            <person name="Huang S."/>
            <person name="Yan J."/>
        </authorList>
    </citation>
    <scope>NUCLEOTIDE SEQUENCE [LARGE SCALE GENOMIC DNA]</scope>
    <source>
        <strain evidence="1">Ta-2019</strain>
    </source>
</reference>
<organism evidence="1 2">
    <name type="scientific">Taxus chinensis</name>
    <name type="common">Chinese yew</name>
    <name type="synonym">Taxus wallichiana var. chinensis</name>
    <dbReference type="NCBI Taxonomy" id="29808"/>
    <lineage>
        <taxon>Eukaryota</taxon>
        <taxon>Viridiplantae</taxon>
        <taxon>Streptophyta</taxon>
        <taxon>Embryophyta</taxon>
        <taxon>Tracheophyta</taxon>
        <taxon>Spermatophyta</taxon>
        <taxon>Pinopsida</taxon>
        <taxon>Pinidae</taxon>
        <taxon>Conifers II</taxon>
        <taxon>Cupressales</taxon>
        <taxon>Taxaceae</taxon>
        <taxon>Taxus</taxon>
    </lineage>
</organism>
<dbReference type="GO" id="GO:0010330">
    <property type="term" value="C:cellulose synthase complex"/>
    <property type="evidence" value="ECO:0007669"/>
    <property type="project" value="InterPro"/>
</dbReference>
<dbReference type="PANTHER" id="PTHR46369">
    <property type="entry name" value="PROTEIN CELLULOSE SYNTHASE INTERACTIVE 1"/>
    <property type="match status" value="1"/>
</dbReference>
<dbReference type="PANTHER" id="PTHR46369:SF2">
    <property type="entry name" value="PROTEIN CELLULOSE SYNTHASE INTERACTIVE 1"/>
    <property type="match status" value="1"/>
</dbReference>
<keyword evidence="2" id="KW-1185">Reference proteome</keyword>
<dbReference type="EMBL" id="JAHRHJ020003813">
    <property type="protein sequence ID" value="KAH9290723.1"/>
    <property type="molecule type" value="Genomic_DNA"/>
</dbReference>
<evidence type="ECO:0000313" key="2">
    <source>
        <dbReference type="Proteomes" id="UP000824469"/>
    </source>
</evidence>
<dbReference type="GO" id="GO:0008017">
    <property type="term" value="F:microtubule binding"/>
    <property type="evidence" value="ECO:0007669"/>
    <property type="project" value="InterPro"/>
</dbReference>
<accession>A0AA38F5T2</accession>
<feature type="non-terminal residue" evidence="1">
    <location>
        <position position="128"/>
    </location>
</feature>
<proteinExistence type="predicted"/>
<gene>
    <name evidence="1" type="ORF">KI387_034840</name>
</gene>